<dbReference type="AlphaFoldDB" id="A0A9D1JMH3"/>
<dbReference type="PROSITE" id="PS50234">
    <property type="entry name" value="VWFA"/>
    <property type="match status" value="1"/>
</dbReference>
<dbReference type="InterPro" id="IPR005225">
    <property type="entry name" value="Small_GTP-bd"/>
</dbReference>
<dbReference type="PANTHER" id="PTHR43834:SF6">
    <property type="entry name" value="GTPASE DER"/>
    <property type="match status" value="1"/>
</dbReference>
<feature type="binding site" evidence="8">
    <location>
        <begin position="11"/>
        <end position="18"/>
    </location>
    <ligand>
        <name>GTP</name>
        <dbReference type="ChEBI" id="CHEBI:37565"/>
        <label>1</label>
    </ligand>
</feature>
<evidence type="ECO:0000256" key="10">
    <source>
        <dbReference type="RuleBase" id="RU004481"/>
    </source>
</evidence>
<comment type="subunit">
    <text evidence="8">Associates with the 50S ribosomal subunit.</text>
</comment>
<feature type="domain" description="EngA-type G" evidence="12">
    <location>
        <begin position="179"/>
        <end position="355"/>
    </location>
</feature>
<keyword evidence="6 8" id="KW-0342">GTP-binding</keyword>
<keyword evidence="4 10" id="KW-0677">Repeat</keyword>
<evidence type="ECO:0000256" key="1">
    <source>
        <dbReference type="ARBA" id="ARBA00008279"/>
    </source>
</evidence>
<evidence type="ECO:0000259" key="12">
    <source>
        <dbReference type="PROSITE" id="PS51712"/>
    </source>
</evidence>
<dbReference type="FunFam" id="3.30.300.20:FF:000004">
    <property type="entry name" value="GTPase Der"/>
    <property type="match status" value="1"/>
</dbReference>
<dbReference type="Pfam" id="PF14714">
    <property type="entry name" value="KH_dom-like"/>
    <property type="match status" value="1"/>
</dbReference>
<evidence type="ECO:0000256" key="3">
    <source>
        <dbReference type="ARBA" id="ARBA00022517"/>
    </source>
</evidence>
<name>A0A9D1JMH3_9BACT</name>
<evidence type="ECO:0000256" key="9">
    <source>
        <dbReference type="PROSITE-ProRule" id="PRU01049"/>
    </source>
</evidence>
<dbReference type="InterPro" id="IPR006073">
    <property type="entry name" value="GTP-bd"/>
</dbReference>
<dbReference type="InterPro" id="IPR032859">
    <property type="entry name" value="KH_dom-like"/>
</dbReference>
<dbReference type="Pfam" id="PF01926">
    <property type="entry name" value="MMR_HSR1"/>
    <property type="match status" value="2"/>
</dbReference>
<evidence type="ECO:0000256" key="5">
    <source>
        <dbReference type="ARBA" id="ARBA00022741"/>
    </source>
</evidence>
<comment type="function">
    <text evidence="8 10">GTPase that plays an essential role in the late steps of ribosome biogenesis.</text>
</comment>
<evidence type="ECO:0000256" key="2">
    <source>
        <dbReference type="ARBA" id="ARBA00020953"/>
    </source>
</evidence>
<dbReference type="GO" id="GO:0005525">
    <property type="term" value="F:GTP binding"/>
    <property type="evidence" value="ECO:0007669"/>
    <property type="project" value="UniProtKB-UniRule"/>
</dbReference>
<dbReference type="HAMAP" id="MF_00195">
    <property type="entry name" value="GTPase_Der"/>
    <property type="match status" value="1"/>
</dbReference>
<dbReference type="CDD" id="cd01895">
    <property type="entry name" value="EngA2"/>
    <property type="match status" value="1"/>
</dbReference>
<dbReference type="InterPro" id="IPR003593">
    <property type="entry name" value="AAA+_ATPase"/>
</dbReference>
<dbReference type="NCBIfam" id="TIGR03594">
    <property type="entry name" value="GTPase_EngA"/>
    <property type="match status" value="1"/>
</dbReference>
<dbReference type="Gene3D" id="3.40.50.300">
    <property type="entry name" value="P-loop containing nucleotide triphosphate hydrolases"/>
    <property type="match status" value="2"/>
</dbReference>
<evidence type="ECO:0000256" key="4">
    <source>
        <dbReference type="ARBA" id="ARBA00022737"/>
    </source>
</evidence>
<accession>A0A9D1JMH3</accession>
<evidence type="ECO:0000313" key="14">
    <source>
        <dbReference type="Proteomes" id="UP000823928"/>
    </source>
</evidence>
<dbReference type="SUPFAM" id="SSF52540">
    <property type="entry name" value="P-loop containing nucleoside triphosphate hydrolases"/>
    <property type="match status" value="2"/>
</dbReference>
<dbReference type="EMBL" id="DVIU01000019">
    <property type="protein sequence ID" value="HIS35165.1"/>
    <property type="molecule type" value="Genomic_DNA"/>
</dbReference>
<dbReference type="FunFam" id="3.40.50.300:FF:000057">
    <property type="entry name" value="GTPase Der"/>
    <property type="match status" value="1"/>
</dbReference>
<feature type="domain" description="EngA-type G" evidence="12">
    <location>
        <begin position="5"/>
        <end position="170"/>
    </location>
</feature>
<evidence type="ECO:0000313" key="13">
    <source>
        <dbReference type="EMBL" id="HIS35165.1"/>
    </source>
</evidence>
<evidence type="ECO:0000259" key="11">
    <source>
        <dbReference type="PROSITE" id="PS50234"/>
    </source>
</evidence>
<feature type="binding site" evidence="8">
    <location>
        <begin position="297"/>
        <end position="300"/>
    </location>
    <ligand>
        <name>GTP</name>
        <dbReference type="ChEBI" id="CHEBI:37565"/>
        <label>2</label>
    </ligand>
</feature>
<dbReference type="Gene3D" id="3.30.300.20">
    <property type="match status" value="1"/>
</dbReference>
<reference evidence="13" key="1">
    <citation type="submission" date="2020-10" db="EMBL/GenBank/DDBJ databases">
        <authorList>
            <person name="Gilroy R."/>
        </authorList>
    </citation>
    <scope>NUCLEOTIDE SEQUENCE</scope>
    <source>
        <strain evidence="13">6276</strain>
    </source>
</reference>
<dbReference type="FunFam" id="3.40.50.300:FF:000040">
    <property type="entry name" value="GTPase Der"/>
    <property type="match status" value="1"/>
</dbReference>
<dbReference type="GO" id="GO:0042254">
    <property type="term" value="P:ribosome biogenesis"/>
    <property type="evidence" value="ECO:0007669"/>
    <property type="project" value="UniProtKB-KW"/>
</dbReference>
<evidence type="ECO:0000256" key="8">
    <source>
        <dbReference type="HAMAP-Rule" id="MF_00195"/>
    </source>
</evidence>
<evidence type="ECO:0000256" key="6">
    <source>
        <dbReference type="ARBA" id="ARBA00023134"/>
    </source>
</evidence>
<feature type="domain" description="VWFA" evidence="11">
    <location>
        <begin position="87"/>
        <end position="310"/>
    </location>
</feature>
<proteinExistence type="inferred from homology"/>
<evidence type="ECO:0000256" key="7">
    <source>
        <dbReference type="ARBA" id="ARBA00032345"/>
    </source>
</evidence>
<dbReference type="NCBIfam" id="TIGR00231">
    <property type="entry name" value="small_GTP"/>
    <property type="match status" value="2"/>
</dbReference>
<gene>
    <name evidence="8 13" type="primary">der</name>
    <name evidence="13" type="ORF">IAC10_00840</name>
</gene>
<comment type="caution">
    <text evidence="13">The sequence shown here is derived from an EMBL/GenBank/DDBJ whole genome shotgun (WGS) entry which is preliminary data.</text>
</comment>
<dbReference type="InterPro" id="IPR031166">
    <property type="entry name" value="G_ENGA"/>
</dbReference>
<organism evidence="13 14">
    <name type="scientific">Candidatus Scatousia excrementigallinarum</name>
    <dbReference type="NCBI Taxonomy" id="2840935"/>
    <lineage>
        <taxon>Bacteria</taxon>
        <taxon>Candidatus Scatousia</taxon>
    </lineage>
</organism>
<dbReference type="PANTHER" id="PTHR43834">
    <property type="entry name" value="GTPASE DER"/>
    <property type="match status" value="1"/>
</dbReference>
<reference evidence="13" key="2">
    <citation type="journal article" date="2021" name="PeerJ">
        <title>Extensive microbial diversity within the chicken gut microbiome revealed by metagenomics and culture.</title>
        <authorList>
            <person name="Gilroy R."/>
            <person name="Ravi A."/>
            <person name="Getino M."/>
            <person name="Pursley I."/>
            <person name="Horton D.L."/>
            <person name="Alikhan N.F."/>
            <person name="Baker D."/>
            <person name="Gharbi K."/>
            <person name="Hall N."/>
            <person name="Watson M."/>
            <person name="Adriaenssens E.M."/>
            <person name="Foster-Nyarko E."/>
            <person name="Jarju S."/>
            <person name="Secka A."/>
            <person name="Antonio M."/>
            <person name="Oren A."/>
            <person name="Chaudhuri R.R."/>
            <person name="La Ragione R."/>
            <person name="Hildebrand F."/>
            <person name="Pallen M.J."/>
        </authorList>
    </citation>
    <scope>NUCLEOTIDE SEQUENCE</scope>
    <source>
        <strain evidence="13">6276</strain>
    </source>
</reference>
<dbReference type="SMART" id="SM00382">
    <property type="entry name" value="AAA"/>
    <property type="match status" value="2"/>
</dbReference>
<dbReference type="PROSITE" id="PS51712">
    <property type="entry name" value="G_ENGA"/>
    <property type="match status" value="2"/>
</dbReference>
<protein>
    <recommendedName>
        <fullName evidence="2 8">GTPase Der</fullName>
    </recommendedName>
    <alternativeName>
        <fullName evidence="7 8">GTP-binding protein EngA</fullName>
    </alternativeName>
</protein>
<dbReference type="Proteomes" id="UP000823928">
    <property type="component" value="Unassembled WGS sequence"/>
</dbReference>
<feature type="binding site" evidence="8">
    <location>
        <begin position="232"/>
        <end position="236"/>
    </location>
    <ligand>
        <name>GTP</name>
        <dbReference type="ChEBI" id="CHEBI:37565"/>
        <label>2</label>
    </ligand>
</feature>
<dbReference type="InterPro" id="IPR016484">
    <property type="entry name" value="GTPase_Der"/>
</dbReference>
<keyword evidence="5 8" id="KW-0547">Nucleotide-binding</keyword>
<dbReference type="CDD" id="cd01894">
    <property type="entry name" value="EngA1"/>
    <property type="match status" value="1"/>
</dbReference>
<feature type="binding site" evidence="8">
    <location>
        <begin position="121"/>
        <end position="124"/>
    </location>
    <ligand>
        <name>GTP</name>
        <dbReference type="ChEBI" id="CHEBI:37565"/>
        <label>1</label>
    </ligand>
</feature>
<dbReference type="InterPro" id="IPR015946">
    <property type="entry name" value="KH_dom-like_a/b"/>
</dbReference>
<feature type="binding site" evidence="8">
    <location>
        <begin position="58"/>
        <end position="62"/>
    </location>
    <ligand>
        <name>GTP</name>
        <dbReference type="ChEBI" id="CHEBI:37565"/>
        <label>1</label>
    </ligand>
</feature>
<dbReference type="InterPro" id="IPR002035">
    <property type="entry name" value="VWF_A"/>
</dbReference>
<keyword evidence="3 8" id="KW-0690">Ribosome biogenesis</keyword>
<dbReference type="PIRSF" id="PIRSF006485">
    <property type="entry name" value="GTP-binding_EngA"/>
    <property type="match status" value="1"/>
</dbReference>
<sequence>MERKPIVAIVGRPNVGKSTLVNRLVGSRNSIVDDLPGVTRDRIYFDVEWQNKVFTVIDTGGIVPGDEDEIMVSIFDQARIACEEADKIVFLVDGKDGVNPVDFDIANILRQSGKPVFLAVNKLDNPESYMMVNDFYSLALGEPIGISALHGSGGVGDLLEIITEDFTATDELPQEEKKIKIAIVGRPNAGKSSIVNALLNEERVIVSDVSGTTRDSIDSYITYKDREFIIVDTAGIRKKAKVDYGVEKFAVDRAIRSIRDCDVALLVLDATEGVSDQDKKISSIITEAGKGLIIAINKWDLIEDKKANTINQFDKKLSNDIPFLEFAPKIYISAKTKQRLNQIFDKAAEVYEQSTKRVSTGLLNKVIKELYALNPPTSVKGKRLKILYTTQSDVQPPTFVLFANNADLLKDHYKRYIENKLREAFGFFGTPIRIFVRERSDKDKK</sequence>
<dbReference type="InterPro" id="IPR027417">
    <property type="entry name" value="P-loop_NTPase"/>
</dbReference>
<dbReference type="PRINTS" id="PR00326">
    <property type="entry name" value="GTP1OBG"/>
</dbReference>
<feature type="binding site" evidence="8">
    <location>
        <begin position="185"/>
        <end position="192"/>
    </location>
    <ligand>
        <name>GTP</name>
        <dbReference type="ChEBI" id="CHEBI:37565"/>
        <label>2</label>
    </ligand>
</feature>
<dbReference type="GO" id="GO:0043022">
    <property type="term" value="F:ribosome binding"/>
    <property type="evidence" value="ECO:0007669"/>
    <property type="project" value="TreeGrafter"/>
</dbReference>
<comment type="similarity">
    <text evidence="1 8 9 10">Belongs to the TRAFAC class TrmE-Era-EngA-EngB-Septin-like GTPase superfamily. EngA (Der) GTPase family.</text>
</comment>